<name>Q8H909_ORYSJ</name>
<evidence type="ECO:0000313" key="2">
    <source>
        <dbReference type="EMBL" id="AAN05537.1"/>
    </source>
</evidence>
<dbReference type="EMBL" id="AC027038">
    <property type="protein sequence ID" value="AAN05537.1"/>
    <property type="molecule type" value="Genomic_DNA"/>
</dbReference>
<evidence type="ECO:0000313" key="3">
    <source>
        <dbReference type="Proteomes" id="UP000000763"/>
    </source>
</evidence>
<reference evidence="3" key="2">
    <citation type="journal article" date="2008" name="Nucleic Acids Res.">
        <title>The rice annotation project database (RAP-DB): 2008 update.</title>
        <authorList>
            <consortium name="The rice annotation project (RAP)"/>
        </authorList>
    </citation>
    <scope>GENOME REANNOTATION</scope>
    <source>
        <strain evidence="3">cv. Nipponbare</strain>
    </source>
</reference>
<protein>
    <submittedName>
        <fullName evidence="2">Uncharacterized protein</fullName>
    </submittedName>
</protein>
<evidence type="ECO:0000256" key="1">
    <source>
        <dbReference type="SAM" id="MobiDB-lite"/>
    </source>
</evidence>
<feature type="region of interest" description="Disordered" evidence="1">
    <location>
        <begin position="22"/>
        <end position="113"/>
    </location>
</feature>
<proteinExistence type="predicted"/>
<feature type="compositionally biased region" description="Basic and acidic residues" evidence="1">
    <location>
        <begin position="103"/>
        <end position="113"/>
    </location>
</feature>
<dbReference type="AlphaFoldDB" id="Q8H909"/>
<gene>
    <name evidence="2" type="primary">OSJNBa0071K18.26</name>
</gene>
<reference evidence="3" key="1">
    <citation type="journal article" date="2005" name="Nature">
        <title>The map-based sequence of the rice genome.</title>
        <authorList>
            <consortium name="International rice genome sequencing project (IRGSP)"/>
            <person name="Matsumoto T."/>
            <person name="Wu J."/>
            <person name="Kanamori H."/>
            <person name="Katayose Y."/>
            <person name="Fujisawa M."/>
            <person name="Namiki N."/>
            <person name="Mizuno H."/>
            <person name="Yamamoto K."/>
            <person name="Antonio B.A."/>
            <person name="Baba T."/>
            <person name="Sakata K."/>
            <person name="Nagamura Y."/>
            <person name="Aoki H."/>
            <person name="Arikawa K."/>
            <person name="Arita K."/>
            <person name="Bito T."/>
            <person name="Chiden Y."/>
            <person name="Fujitsuka N."/>
            <person name="Fukunaka R."/>
            <person name="Hamada M."/>
            <person name="Harada C."/>
            <person name="Hayashi A."/>
            <person name="Hijishita S."/>
            <person name="Honda M."/>
            <person name="Hosokawa S."/>
            <person name="Ichikawa Y."/>
            <person name="Idonuma A."/>
            <person name="Iijima M."/>
            <person name="Ikeda M."/>
            <person name="Ikeno M."/>
            <person name="Ito K."/>
            <person name="Ito S."/>
            <person name="Ito T."/>
            <person name="Ito Y."/>
            <person name="Ito Y."/>
            <person name="Iwabuchi A."/>
            <person name="Kamiya K."/>
            <person name="Karasawa W."/>
            <person name="Kurita K."/>
            <person name="Katagiri S."/>
            <person name="Kikuta A."/>
            <person name="Kobayashi H."/>
            <person name="Kobayashi N."/>
            <person name="Machita K."/>
            <person name="Maehara T."/>
            <person name="Masukawa M."/>
            <person name="Mizubayashi T."/>
            <person name="Mukai Y."/>
            <person name="Nagasaki H."/>
            <person name="Nagata Y."/>
            <person name="Naito S."/>
            <person name="Nakashima M."/>
            <person name="Nakama Y."/>
            <person name="Nakamichi Y."/>
            <person name="Nakamura M."/>
            <person name="Meguro A."/>
            <person name="Negishi M."/>
            <person name="Ohta I."/>
            <person name="Ohta T."/>
            <person name="Okamoto M."/>
            <person name="Ono N."/>
            <person name="Saji S."/>
            <person name="Sakaguchi M."/>
            <person name="Sakai K."/>
            <person name="Shibata M."/>
            <person name="Shimokawa T."/>
            <person name="Song J."/>
            <person name="Takazaki Y."/>
            <person name="Terasawa K."/>
            <person name="Tsugane M."/>
            <person name="Tsuji K."/>
            <person name="Ueda S."/>
            <person name="Waki K."/>
            <person name="Yamagata H."/>
            <person name="Yamamoto M."/>
            <person name="Yamamoto S."/>
            <person name="Yamane H."/>
            <person name="Yoshiki S."/>
            <person name="Yoshihara R."/>
            <person name="Yukawa K."/>
            <person name="Zhong H."/>
            <person name="Yano M."/>
            <person name="Yuan Q."/>
            <person name="Ouyang S."/>
            <person name="Liu J."/>
            <person name="Jones K.M."/>
            <person name="Gansberger K."/>
            <person name="Moffat K."/>
            <person name="Hill J."/>
            <person name="Bera J."/>
            <person name="Fadrosh D."/>
            <person name="Jin S."/>
            <person name="Johri S."/>
            <person name="Kim M."/>
            <person name="Overton L."/>
            <person name="Reardon M."/>
            <person name="Tsitrin T."/>
            <person name="Vuong H."/>
            <person name="Weaver B."/>
            <person name="Ciecko A."/>
            <person name="Tallon L."/>
            <person name="Jackson J."/>
            <person name="Pai G."/>
            <person name="Aken S.V."/>
            <person name="Utterback T."/>
            <person name="Reidmuller S."/>
            <person name="Feldblyum T."/>
            <person name="Hsiao J."/>
            <person name="Zismann V."/>
            <person name="Iobst S."/>
            <person name="de Vazeille A.R."/>
            <person name="Buell C.R."/>
            <person name="Ying K."/>
            <person name="Li Y."/>
            <person name="Lu T."/>
            <person name="Huang Y."/>
            <person name="Zhao Q."/>
            <person name="Feng Q."/>
            <person name="Zhang L."/>
            <person name="Zhu J."/>
            <person name="Weng Q."/>
            <person name="Mu J."/>
            <person name="Lu Y."/>
            <person name="Fan D."/>
            <person name="Liu Y."/>
            <person name="Guan J."/>
            <person name="Zhang Y."/>
            <person name="Yu S."/>
            <person name="Liu X."/>
            <person name="Zhang Y."/>
            <person name="Hong G."/>
            <person name="Han B."/>
            <person name="Choisne N."/>
            <person name="Demange N."/>
            <person name="Orjeda G."/>
            <person name="Samain S."/>
            <person name="Cattolico L."/>
            <person name="Pelletier E."/>
            <person name="Couloux A."/>
            <person name="Segurens B."/>
            <person name="Wincker P."/>
            <person name="D'Hont A."/>
            <person name="Scarpelli C."/>
            <person name="Weissenbach J."/>
            <person name="Salanoubat M."/>
            <person name="Quetier F."/>
            <person name="Yu Y."/>
            <person name="Kim H.R."/>
            <person name="Rambo T."/>
            <person name="Currie J."/>
            <person name="Collura K."/>
            <person name="Luo M."/>
            <person name="Yang T."/>
            <person name="Ammiraju J.S.S."/>
            <person name="Engler F."/>
            <person name="Soderlund C."/>
            <person name="Wing R.A."/>
            <person name="Palmer L.E."/>
            <person name="de la Bastide M."/>
            <person name="Spiegel L."/>
            <person name="Nascimento L."/>
            <person name="Zutavern T."/>
            <person name="O'Shaughnessy A."/>
            <person name="Dike S."/>
            <person name="Dedhia N."/>
            <person name="Preston R."/>
            <person name="Balija V."/>
            <person name="McCombie W.R."/>
            <person name="Chow T."/>
            <person name="Chen H."/>
            <person name="Chung M."/>
            <person name="Chen C."/>
            <person name="Shaw J."/>
            <person name="Wu H."/>
            <person name="Hsiao K."/>
            <person name="Chao Y."/>
            <person name="Chu M."/>
            <person name="Cheng C."/>
            <person name="Hour A."/>
            <person name="Lee P."/>
            <person name="Lin S."/>
            <person name="Lin Y."/>
            <person name="Liou J."/>
            <person name="Liu S."/>
            <person name="Hsing Y."/>
            <person name="Raghuvanshi S."/>
            <person name="Mohanty A."/>
            <person name="Bharti A.K."/>
            <person name="Gaur A."/>
            <person name="Gupta V."/>
            <person name="Kumar D."/>
            <person name="Ravi V."/>
            <person name="Vij S."/>
            <person name="Kapur A."/>
            <person name="Khurana P."/>
            <person name="Khurana P."/>
            <person name="Khurana J.P."/>
            <person name="Tyagi A.K."/>
            <person name="Gaikwad K."/>
            <person name="Singh A."/>
            <person name="Dalal V."/>
            <person name="Srivastava S."/>
            <person name="Dixit A."/>
            <person name="Pal A.K."/>
            <person name="Ghazi I.A."/>
            <person name="Yadav M."/>
            <person name="Pandit A."/>
            <person name="Bhargava A."/>
            <person name="Sureshbabu K."/>
            <person name="Batra K."/>
            <person name="Sharma T.R."/>
            <person name="Mohapatra T."/>
            <person name="Singh N.K."/>
            <person name="Messing J."/>
            <person name="Nelson A.B."/>
            <person name="Fuks G."/>
            <person name="Kavchok S."/>
            <person name="Keizer G."/>
            <person name="Linton E."/>
            <person name="Llaca V."/>
            <person name="Song R."/>
            <person name="Tanyolac B."/>
            <person name="Young S."/>
            <person name="Ho-Il K."/>
            <person name="Hahn J.H."/>
            <person name="Sangsakoo G."/>
            <person name="Vanavichit A."/>
            <person name="de Mattos Luiz.A.T."/>
            <person name="Zimmer P.D."/>
            <person name="Malone G."/>
            <person name="Dellagostin O."/>
            <person name="de Oliveira A.C."/>
            <person name="Bevan M."/>
            <person name="Bancroft I."/>
            <person name="Minx P."/>
            <person name="Cordum H."/>
            <person name="Wilson R."/>
            <person name="Cheng Z."/>
            <person name="Jin W."/>
            <person name="Jiang J."/>
            <person name="Leong S.A."/>
            <person name="Iwama H."/>
            <person name="Gojobori T."/>
            <person name="Itoh T."/>
            <person name="Niimura Y."/>
            <person name="Fujii Y."/>
            <person name="Habara T."/>
            <person name="Sakai H."/>
            <person name="Sato Y."/>
            <person name="Wilson G."/>
            <person name="Kumar K."/>
            <person name="McCouch S."/>
            <person name="Juretic N."/>
            <person name="Hoen D."/>
            <person name="Wright S."/>
            <person name="Bruskiewich R."/>
            <person name="Bureau T."/>
            <person name="Miyao A."/>
            <person name="Hirochika H."/>
            <person name="Nishikawa T."/>
            <person name="Kadowaki K."/>
            <person name="Sugiura M."/>
            <person name="Burr B."/>
            <person name="Sasaki T."/>
        </authorList>
    </citation>
    <scope>NUCLEOTIDE SEQUENCE [LARGE SCALE GENOMIC DNA]</scope>
    <source>
        <strain evidence="3">cv. Nipponbare</strain>
    </source>
</reference>
<accession>Q8H909</accession>
<feature type="compositionally biased region" description="Gly residues" evidence="1">
    <location>
        <begin position="65"/>
        <end position="86"/>
    </location>
</feature>
<organism evidence="2 3">
    <name type="scientific">Oryza sativa subsp. japonica</name>
    <name type="common">Rice</name>
    <dbReference type="NCBI Taxonomy" id="39947"/>
    <lineage>
        <taxon>Eukaryota</taxon>
        <taxon>Viridiplantae</taxon>
        <taxon>Streptophyta</taxon>
        <taxon>Embryophyta</taxon>
        <taxon>Tracheophyta</taxon>
        <taxon>Spermatophyta</taxon>
        <taxon>Magnoliopsida</taxon>
        <taxon>Liliopsida</taxon>
        <taxon>Poales</taxon>
        <taxon>Poaceae</taxon>
        <taxon>BOP clade</taxon>
        <taxon>Oryzoideae</taxon>
        <taxon>Oryzeae</taxon>
        <taxon>Oryzinae</taxon>
        <taxon>Oryza</taxon>
        <taxon>Oryza sativa</taxon>
    </lineage>
</organism>
<dbReference type="Proteomes" id="UP000000763">
    <property type="component" value="Chromosome 10"/>
</dbReference>
<sequence length="113" mass="12367">MGPNRTSDRFGPHQRLVVSLLTSDGPLEMGRHRGDSGQQSDRSMSPDLVEARSHGRRMLAEMGEPGLGGEAGSGGRRLGDKGGGGQQSRERPRRPVIGGRRTQRLEIGERRRR</sequence>